<feature type="signal peptide" evidence="1">
    <location>
        <begin position="1"/>
        <end position="26"/>
    </location>
</feature>
<evidence type="ECO:0000313" key="3">
    <source>
        <dbReference type="Proteomes" id="UP000001399"/>
    </source>
</evidence>
<dbReference type="Proteomes" id="UP000001399">
    <property type="component" value="Chromosome"/>
</dbReference>
<dbReference type="KEGG" id="rva:Rvan_2202"/>
<proteinExistence type="predicted"/>
<dbReference type="STRING" id="648757.Rvan_2202"/>
<name>E3I366_RHOVT</name>
<sequence length="76" mass="8219">MKTLAYAAFGFALFGAAAALSSAAGAAEAPKIPAAAYENTMVQTVQYGRCRAWIRECRARWGFGPRFRRCMAIHGC</sequence>
<organism evidence="2 3">
    <name type="scientific">Rhodomicrobium vannielii (strain ATCC 17100 / DSM 162 / LMG 4299 / NCIMB 10020 / ATH 3.1.1)</name>
    <dbReference type="NCBI Taxonomy" id="648757"/>
    <lineage>
        <taxon>Bacteria</taxon>
        <taxon>Pseudomonadati</taxon>
        <taxon>Pseudomonadota</taxon>
        <taxon>Alphaproteobacteria</taxon>
        <taxon>Hyphomicrobiales</taxon>
        <taxon>Hyphomicrobiaceae</taxon>
        <taxon>Rhodomicrobium</taxon>
    </lineage>
</organism>
<dbReference type="HOGENOM" id="CLU_2617228_0_0_5"/>
<reference evidence="3" key="1">
    <citation type="journal article" date="2011" name="J. Bacteriol.">
        <title>Genome sequences of eight morphologically diverse alphaproteobacteria.</title>
        <authorList>
            <consortium name="US DOE Joint Genome Institute"/>
            <person name="Brown P.J."/>
            <person name="Kysela D.T."/>
            <person name="Buechlein A."/>
            <person name="Hemmerich C."/>
            <person name="Brun Y.V."/>
        </authorList>
    </citation>
    <scope>NUCLEOTIDE SEQUENCE [LARGE SCALE GENOMIC DNA]</scope>
    <source>
        <strain evidence="3">ATCC 17100 / ATH 3.1.1 / DSM 162 / LMG 4299</strain>
    </source>
</reference>
<protein>
    <submittedName>
        <fullName evidence="2">Uncharacterized protein</fullName>
    </submittedName>
</protein>
<keyword evidence="1" id="KW-0732">Signal</keyword>
<evidence type="ECO:0000256" key="1">
    <source>
        <dbReference type="SAM" id="SignalP"/>
    </source>
</evidence>
<dbReference type="AlphaFoldDB" id="E3I366"/>
<dbReference type="EMBL" id="CP002292">
    <property type="protein sequence ID" value="ADP71427.1"/>
    <property type="molecule type" value="Genomic_DNA"/>
</dbReference>
<dbReference type="eggNOG" id="ENOG502ZN1C">
    <property type="taxonomic scope" value="Bacteria"/>
</dbReference>
<gene>
    <name evidence="2" type="ordered locus">Rvan_2202</name>
</gene>
<evidence type="ECO:0000313" key="2">
    <source>
        <dbReference type="EMBL" id="ADP71427.1"/>
    </source>
</evidence>
<dbReference type="OrthoDB" id="7933941at2"/>
<keyword evidence="3" id="KW-1185">Reference proteome</keyword>
<accession>E3I366</accession>
<feature type="chain" id="PRO_5003171757" evidence="1">
    <location>
        <begin position="27"/>
        <end position="76"/>
    </location>
</feature>